<dbReference type="RefSeq" id="WP_050610942.1">
    <property type="nucleotide sequence ID" value="NZ_AYYP01000010.1"/>
</dbReference>
<proteinExistence type="predicted"/>
<evidence type="ECO:0008006" key="3">
    <source>
        <dbReference type="Google" id="ProtNLM"/>
    </source>
</evidence>
<dbReference type="Gene3D" id="3.40.1720.10">
    <property type="entry name" value="Streptococcus thermophilus LMG 18311 protein like"/>
    <property type="match status" value="1"/>
</dbReference>
<dbReference type="OrthoDB" id="2308827at2"/>
<dbReference type="InterPro" id="IPR038226">
    <property type="entry name" value="LMG18311-like_sf"/>
</dbReference>
<sequence>MIMTDVTNSYHRFINEELRSSNAHFIKVYSLGNSKVVYKKKFGHAEVVISNKIRPVTQKEIDFVLKELASSLEVTPTIDNANHNLVQITWDLAS</sequence>
<keyword evidence="2" id="KW-1185">Reference proteome</keyword>
<evidence type="ECO:0000313" key="2">
    <source>
        <dbReference type="Proteomes" id="UP000051008"/>
    </source>
</evidence>
<reference evidence="1 2" key="1">
    <citation type="journal article" date="2015" name="Genome Announc.">
        <title>Expanding the biotechnology potential of lactobacilli through comparative genomics of 213 strains and associated genera.</title>
        <authorList>
            <person name="Sun Z."/>
            <person name="Harris H.M."/>
            <person name="McCann A."/>
            <person name="Guo C."/>
            <person name="Argimon S."/>
            <person name="Zhang W."/>
            <person name="Yang X."/>
            <person name="Jeffery I.B."/>
            <person name="Cooney J.C."/>
            <person name="Kagawa T.F."/>
            <person name="Liu W."/>
            <person name="Song Y."/>
            <person name="Salvetti E."/>
            <person name="Wrobel A."/>
            <person name="Rasinkangas P."/>
            <person name="Parkhill J."/>
            <person name="Rea M.C."/>
            <person name="O'Sullivan O."/>
            <person name="Ritari J."/>
            <person name="Douillard F.P."/>
            <person name="Paul Ross R."/>
            <person name="Yang R."/>
            <person name="Briner A.E."/>
            <person name="Felis G.E."/>
            <person name="de Vos W.M."/>
            <person name="Barrangou R."/>
            <person name="Klaenhammer T.R."/>
            <person name="Caufield P.W."/>
            <person name="Cui Y."/>
            <person name="Zhang H."/>
            <person name="O'Toole P.W."/>
        </authorList>
    </citation>
    <scope>NUCLEOTIDE SEQUENCE [LARGE SCALE GENOMIC DNA]</scope>
    <source>
        <strain evidence="1 2">DSM 20509</strain>
    </source>
</reference>
<dbReference type="Proteomes" id="UP000051008">
    <property type="component" value="Unassembled WGS sequence"/>
</dbReference>
<comment type="caution">
    <text evidence="1">The sequence shown here is derived from an EMBL/GenBank/DDBJ whole genome shotgun (WGS) entry which is preliminary data.</text>
</comment>
<dbReference type="InterPro" id="IPR014959">
    <property type="entry name" value="DUF1827"/>
</dbReference>
<dbReference type="GeneID" id="75137889"/>
<name>A0A0R2AGK6_9LACO</name>
<dbReference type="Pfam" id="PF08860">
    <property type="entry name" value="DUF1827"/>
    <property type="match status" value="1"/>
</dbReference>
<dbReference type="PATRIC" id="fig|1423718.3.peg.965"/>
<accession>A0A0R2AGK6</accession>
<organism evidence="1 2">
    <name type="scientific">Ligilactobacillus agilis DSM 20509</name>
    <dbReference type="NCBI Taxonomy" id="1423718"/>
    <lineage>
        <taxon>Bacteria</taxon>
        <taxon>Bacillati</taxon>
        <taxon>Bacillota</taxon>
        <taxon>Bacilli</taxon>
        <taxon>Lactobacillales</taxon>
        <taxon>Lactobacillaceae</taxon>
        <taxon>Ligilactobacillus</taxon>
    </lineage>
</organism>
<dbReference type="AlphaFoldDB" id="A0A0R2AGK6"/>
<gene>
    <name evidence="1" type="ORF">FC14_GL000917</name>
</gene>
<evidence type="ECO:0000313" key="1">
    <source>
        <dbReference type="EMBL" id="KRM65898.1"/>
    </source>
</evidence>
<protein>
    <recommendedName>
        <fullName evidence="3">DUF1827 domain-containing protein</fullName>
    </recommendedName>
</protein>
<dbReference type="EMBL" id="AYYP01000010">
    <property type="protein sequence ID" value="KRM65898.1"/>
    <property type="molecule type" value="Genomic_DNA"/>
</dbReference>